<protein>
    <recommendedName>
        <fullName evidence="3">EthD domain-containing protein</fullName>
    </recommendedName>
</protein>
<organism evidence="4">
    <name type="scientific">Mytilinidion resinicola</name>
    <dbReference type="NCBI Taxonomy" id="574789"/>
    <lineage>
        <taxon>Eukaryota</taxon>
        <taxon>Fungi</taxon>
        <taxon>Dikarya</taxon>
        <taxon>Ascomycota</taxon>
        <taxon>Pezizomycotina</taxon>
        <taxon>Dothideomycetes</taxon>
        <taxon>Pleosporomycetidae</taxon>
        <taxon>Mytilinidiales</taxon>
        <taxon>Mytilinidiaceae</taxon>
        <taxon>Mytilinidion</taxon>
    </lineage>
</organism>
<gene>
    <name evidence="4 6" type="ORF">BDZ99DRAFT_522954</name>
</gene>
<evidence type="ECO:0000313" key="6">
    <source>
        <dbReference type="RefSeq" id="XP_033574303.1"/>
    </source>
</evidence>
<dbReference type="Gene3D" id="3.30.70.100">
    <property type="match status" value="1"/>
</dbReference>
<evidence type="ECO:0000259" key="3">
    <source>
        <dbReference type="Pfam" id="PF07110"/>
    </source>
</evidence>
<dbReference type="InterPro" id="IPR011008">
    <property type="entry name" value="Dimeric_a/b-barrel"/>
</dbReference>
<evidence type="ECO:0000313" key="5">
    <source>
        <dbReference type="Proteomes" id="UP000504636"/>
    </source>
</evidence>
<dbReference type="GeneID" id="54466645"/>
<evidence type="ECO:0000313" key="4">
    <source>
        <dbReference type="EMBL" id="KAF2807339.1"/>
    </source>
</evidence>
<name>A0A6A6YFH1_9PEZI</name>
<accession>A0A6A6YFH1</accession>
<dbReference type="Proteomes" id="UP000504636">
    <property type="component" value="Unplaced"/>
</dbReference>
<reference evidence="6" key="3">
    <citation type="submission" date="2025-04" db="UniProtKB">
        <authorList>
            <consortium name="RefSeq"/>
        </authorList>
    </citation>
    <scope>IDENTIFICATION</scope>
    <source>
        <strain evidence="6">CBS 304.34</strain>
    </source>
</reference>
<comment type="similarity">
    <text evidence="1">Belongs to the tpcK family.</text>
</comment>
<dbReference type="EMBL" id="MU003705">
    <property type="protein sequence ID" value="KAF2807339.1"/>
    <property type="molecule type" value="Genomic_DNA"/>
</dbReference>
<dbReference type="Pfam" id="PF07110">
    <property type="entry name" value="EthD"/>
    <property type="match status" value="1"/>
</dbReference>
<evidence type="ECO:0000256" key="2">
    <source>
        <dbReference type="SAM" id="MobiDB-lite"/>
    </source>
</evidence>
<feature type="region of interest" description="Disordered" evidence="2">
    <location>
        <begin position="143"/>
        <end position="162"/>
    </location>
</feature>
<sequence>MASEKLIRISSFIRRKPGVSKEEFYQYWTQVHGPLCTDFMMRHGVVEYVQAHTTDETKALGAAMAKAAGRDMQPWDGFTDAYVRDFATFEDAFKDPEYLEKIRPDELAFIDVETLQMTIGYNYEVIKSGEKVKEHARSFEKPARDLMAESKESQELLESLKK</sequence>
<keyword evidence="5" id="KW-1185">Reference proteome</keyword>
<dbReference type="GO" id="GO:0016491">
    <property type="term" value="F:oxidoreductase activity"/>
    <property type="evidence" value="ECO:0007669"/>
    <property type="project" value="InterPro"/>
</dbReference>
<dbReference type="RefSeq" id="XP_033574303.1">
    <property type="nucleotide sequence ID" value="XM_033725752.1"/>
</dbReference>
<feature type="domain" description="EthD" evidence="3">
    <location>
        <begin position="16"/>
        <end position="112"/>
    </location>
</feature>
<reference evidence="6" key="2">
    <citation type="submission" date="2020-04" db="EMBL/GenBank/DDBJ databases">
        <authorList>
            <consortium name="NCBI Genome Project"/>
        </authorList>
    </citation>
    <scope>NUCLEOTIDE SEQUENCE</scope>
    <source>
        <strain evidence="6">CBS 304.34</strain>
    </source>
</reference>
<reference evidence="4 6" key="1">
    <citation type="journal article" date="2020" name="Stud. Mycol.">
        <title>101 Dothideomycetes genomes: a test case for predicting lifestyles and emergence of pathogens.</title>
        <authorList>
            <person name="Haridas S."/>
            <person name="Albert R."/>
            <person name="Binder M."/>
            <person name="Bloem J."/>
            <person name="Labutti K."/>
            <person name="Salamov A."/>
            <person name="Andreopoulos B."/>
            <person name="Baker S."/>
            <person name="Barry K."/>
            <person name="Bills G."/>
            <person name="Bluhm B."/>
            <person name="Cannon C."/>
            <person name="Castanera R."/>
            <person name="Culley D."/>
            <person name="Daum C."/>
            <person name="Ezra D."/>
            <person name="Gonzalez J."/>
            <person name="Henrissat B."/>
            <person name="Kuo A."/>
            <person name="Liang C."/>
            <person name="Lipzen A."/>
            <person name="Lutzoni F."/>
            <person name="Magnuson J."/>
            <person name="Mondo S."/>
            <person name="Nolan M."/>
            <person name="Ohm R."/>
            <person name="Pangilinan J."/>
            <person name="Park H.-J."/>
            <person name="Ramirez L."/>
            <person name="Alfaro M."/>
            <person name="Sun H."/>
            <person name="Tritt A."/>
            <person name="Yoshinaga Y."/>
            <person name="Zwiers L.-H."/>
            <person name="Turgeon B."/>
            <person name="Goodwin S."/>
            <person name="Spatafora J."/>
            <person name="Crous P."/>
            <person name="Grigoriev I."/>
        </authorList>
    </citation>
    <scope>NUCLEOTIDE SEQUENCE</scope>
    <source>
        <strain evidence="4 6">CBS 304.34</strain>
    </source>
</reference>
<dbReference type="OrthoDB" id="3183782at2759"/>
<proteinExistence type="inferred from homology"/>
<dbReference type="InterPro" id="IPR009799">
    <property type="entry name" value="EthD_dom"/>
</dbReference>
<dbReference type="SUPFAM" id="SSF54909">
    <property type="entry name" value="Dimeric alpha+beta barrel"/>
    <property type="match status" value="1"/>
</dbReference>
<evidence type="ECO:0000256" key="1">
    <source>
        <dbReference type="ARBA" id="ARBA00005986"/>
    </source>
</evidence>
<dbReference type="AlphaFoldDB" id="A0A6A6YFH1"/>